<dbReference type="Proteomes" id="UP000180175">
    <property type="component" value="Chromosome"/>
</dbReference>
<sequence length="62" mass="7274">MEFYTMSLSNGSRLDICEYFTECVNESVKLFNKAKDFKIIIVKSKHLSFLVFLLTSENFCIH</sequence>
<protein>
    <submittedName>
        <fullName evidence="1">Uncharacterized protein</fullName>
    </submittedName>
</protein>
<keyword evidence="2" id="KW-1185">Reference proteome</keyword>
<proteinExistence type="predicted"/>
<accession>A0A7S7L6F6</accession>
<evidence type="ECO:0000313" key="1">
    <source>
        <dbReference type="EMBL" id="QOY35262.1"/>
    </source>
</evidence>
<reference evidence="1 2" key="2">
    <citation type="journal article" date="2019" name="Int. J. Syst. Evol. Microbiol.">
        <title>Anaerobacillus isosaccharinicus sp. nov., an alkaliphilic bacterium which degrades isosaccharinic acid.</title>
        <authorList>
            <person name="Bassil N.M."/>
            <person name="Lloyd J.R."/>
        </authorList>
    </citation>
    <scope>NUCLEOTIDE SEQUENCE [LARGE SCALE GENOMIC DNA]</scope>
    <source>
        <strain evidence="1 2">NB2006</strain>
    </source>
</reference>
<gene>
    <name evidence="1" type="ORF">AWH56_021620</name>
</gene>
<dbReference type="RefSeq" id="WP_083388414.1">
    <property type="nucleotide sequence ID" value="NZ_CP063356.2"/>
</dbReference>
<dbReference type="EMBL" id="CP063356">
    <property type="protein sequence ID" value="QOY35262.1"/>
    <property type="molecule type" value="Genomic_DNA"/>
</dbReference>
<name>A0A7S7L6F6_9BACI</name>
<organism evidence="1 2">
    <name type="scientific">Anaerobacillus isosaccharinicus</name>
    <dbReference type="NCBI Taxonomy" id="1532552"/>
    <lineage>
        <taxon>Bacteria</taxon>
        <taxon>Bacillati</taxon>
        <taxon>Bacillota</taxon>
        <taxon>Bacilli</taxon>
        <taxon>Bacillales</taxon>
        <taxon>Bacillaceae</taxon>
        <taxon>Anaerobacillus</taxon>
    </lineage>
</organism>
<dbReference type="AlphaFoldDB" id="A0A7S7L6F6"/>
<reference evidence="1 2" key="1">
    <citation type="journal article" date="2017" name="Genome Announc.">
        <title>Draft Genome Sequences of Four Alkaliphilic Bacteria Belonging to the Anaerobacillus Genus.</title>
        <authorList>
            <person name="Bassil N.M."/>
            <person name="Lloyd J.R."/>
        </authorList>
    </citation>
    <scope>NUCLEOTIDE SEQUENCE [LARGE SCALE GENOMIC DNA]</scope>
    <source>
        <strain evidence="1 2">NB2006</strain>
    </source>
</reference>
<evidence type="ECO:0000313" key="2">
    <source>
        <dbReference type="Proteomes" id="UP000180175"/>
    </source>
</evidence>
<dbReference type="KEGG" id="aia:AWH56_021620"/>